<dbReference type="EMBL" id="BMNE01000020">
    <property type="protein sequence ID" value="GGO01254.1"/>
    <property type="molecule type" value="Genomic_DNA"/>
</dbReference>
<organism evidence="5 6">
    <name type="scientific">Nocardia rhizosphaerihabitans</name>
    <dbReference type="NCBI Taxonomy" id="1691570"/>
    <lineage>
        <taxon>Bacteria</taxon>
        <taxon>Bacillati</taxon>
        <taxon>Actinomycetota</taxon>
        <taxon>Actinomycetes</taxon>
        <taxon>Mycobacteriales</taxon>
        <taxon>Nocardiaceae</taxon>
        <taxon>Nocardia</taxon>
    </lineage>
</organism>
<evidence type="ECO:0000313" key="6">
    <source>
        <dbReference type="Proteomes" id="UP000658127"/>
    </source>
</evidence>
<proteinExistence type="inferred from homology"/>
<sequence>MSRRWELTDVALIDLWDTMFHDQLPAPLFALYRGENAEGWARLRAEARAARADDGDLRDALTRVAHADVLVSAHGLDPRRPASPDGLIRVIGARQGAVATLISQWPGESHWHSGGYVITSGHADRLAGAVVGALPDRGAGGLADTPLVTVPGGDDADHYYGRSQVQESYTDLDRRSAEWLELPAEGAGAIEIRLGSSIFGPRGITRYRITWRDLVNDGRYAVTATAPPVATAVDRPRLAAMITTHITTVLQTLEDERRA</sequence>
<protein>
    <recommendedName>
        <fullName evidence="7">ESX secretion-associated protein EspG</fullName>
    </recommendedName>
</protein>
<comment type="similarity">
    <text evidence="2">Belongs to the EspG family.</text>
</comment>
<accession>A0ABQ2L3U2</accession>
<comment type="subcellular location">
    <subcellularLocation>
        <location evidence="1">Cytoplasm</location>
    </subcellularLocation>
</comment>
<reference evidence="6" key="1">
    <citation type="journal article" date="2019" name="Int. J. Syst. Evol. Microbiol.">
        <title>The Global Catalogue of Microorganisms (GCM) 10K type strain sequencing project: providing services to taxonomists for standard genome sequencing and annotation.</title>
        <authorList>
            <consortium name="The Broad Institute Genomics Platform"/>
            <consortium name="The Broad Institute Genome Sequencing Center for Infectious Disease"/>
            <person name="Wu L."/>
            <person name="Ma J."/>
        </authorList>
    </citation>
    <scope>NUCLEOTIDE SEQUENCE [LARGE SCALE GENOMIC DNA]</scope>
    <source>
        <strain evidence="6">CGMCC 4.7329</strain>
    </source>
</reference>
<evidence type="ECO:0000256" key="2">
    <source>
        <dbReference type="ARBA" id="ARBA00006411"/>
    </source>
</evidence>
<keyword evidence="3" id="KW-0963">Cytoplasm</keyword>
<name>A0ABQ2L3U2_9NOCA</name>
<evidence type="ECO:0000256" key="1">
    <source>
        <dbReference type="ARBA" id="ARBA00004496"/>
    </source>
</evidence>
<dbReference type="InterPro" id="IPR025734">
    <property type="entry name" value="EspG"/>
</dbReference>
<evidence type="ECO:0000256" key="4">
    <source>
        <dbReference type="ARBA" id="ARBA00023186"/>
    </source>
</evidence>
<evidence type="ECO:0008006" key="7">
    <source>
        <dbReference type="Google" id="ProtNLM"/>
    </source>
</evidence>
<gene>
    <name evidence="5" type="ORF">GCM10011610_70920</name>
</gene>
<evidence type="ECO:0000313" key="5">
    <source>
        <dbReference type="EMBL" id="GGO01254.1"/>
    </source>
</evidence>
<keyword evidence="6" id="KW-1185">Reference proteome</keyword>
<dbReference type="Proteomes" id="UP000658127">
    <property type="component" value="Unassembled WGS sequence"/>
</dbReference>
<dbReference type="Pfam" id="PF14011">
    <property type="entry name" value="ESX-1_EspG"/>
    <property type="match status" value="1"/>
</dbReference>
<dbReference type="RefSeq" id="WP_189034898.1">
    <property type="nucleotide sequence ID" value="NZ_BMNE01000020.1"/>
</dbReference>
<keyword evidence="4" id="KW-0143">Chaperone</keyword>
<comment type="caution">
    <text evidence="5">The sequence shown here is derived from an EMBL/GenBank/DDBJ whole genome shotgun (WGS) entry which is preliminary data.</text>
</comment>
<evidence type="ECO:0000256" key="3">
    <source>
        <dbReference type="ARBA" id="ARBA00022490"/>
    </source>
</evidence>